<feature type="region of interest" description="Disordered" evidence="1">
    <location>
        <begin position="1"/>
        <end position="64"/>
    </location>
</feature>
<comment type="caution">
    <text evidence="2">The sequence shown here is derived from an EMBL/GenBank/DDBJ whole genome shotgun (WGS) entry which is preliminary data.</text>
</comment>
<reference evidence="2" key="2">
    <citation type="submission" date="2020-10" db="EMBL/GenBank/DDBJ databases">
        <authorList>
            <person name="Cooper E.A."/>
            <person name="Brenton Z.W."/>
            <person name="Flinn B.S."/>
            <person name="Jenkins J."/>
            <person name="Shu S."/>
            <person name="Flowers D."/>
            <person name="Luo F."/>
            <person name="Wang Y."/>
            <person name="Xia P."/>
            <person name="Barry K."/>
            <person name="Daum C."/>
            <person name="Lipzen A."/>
            <person name="Yoshinaga Y."/>
            <person name="Schmutz J."/>
            <person name="Saski C."/>
            <person name="Vermerris W."/>
            <person name="Kresovich S."/>
        </authorList>
    </citation>
    <scope>NUCLEOTIDE SEQUENCE</scope>
</reference>
<evidence type="ECO:0000313" key="3">
    <source>
        <dbReference type="Proteomes" id="UP000807115"/>
    </source>
</evidence>
<sequence length="99" mass="10717">MGGKRVKRINSAPVIRPSRPHATSPSTGGRPAGRAPRRTGLRPDEMIARARKPGDPGRKDGQDHCARRTWCRRVARVGGAAGAWARGRGARIMHTAFLC</sequence>
<dbReference type="EMBL" id="CM027689">
    <property type="protein sequence ID" value="KAG0515323.1"/>
    <property type="molecule type" value="Genomic_DNA"/>
</dbReference>
<gene>
    <name evidence="2" type="ORF">BDA96_10G268200</name>
</gene>
<feature type="compositionally biased region" description="Basic and acidic residues" evidence="1">
    <location>
        <begin position="41"/>
        <end position="64"/>
    </location>
</feature>
<accession>A0A921U253</accession>
<reference evidence="2" key="1">
    <citation type="journal article" date="2019" name="BMC Genomics">
        <title>A new reference genome for Sorghum bicolor reveals high levels of sequence similarity between sweet and grain genotypes: implications for the genetics of sugar metabolism.</title>
        <authorList>
            <person name="Cooper E.A."/>
            <person name="Brenton Z.W."/>
            <person name="Flinn B.S."/>
            <person name="Jenkins J."/>
            <person name="Shu S."/>
            <person name="Flowers D."/>
            <person name="Luo F."/>
            <person name="Wang Y."/>
            <person name="Xia P."/>
            <person name="Barry K."/>
            <person name="Daum C."/>
            <person name="Lipzen A."/>
            <person name="Yoshinaga Y."/>
            <person name="Schmutz J."/>
            <person name="Saski C."/>
            <person name="Vermerris W."/>
            <person name="Kresovich S."/>
        </authorList>
    </citation>
    <scope>NUCLEOTIDE SEQUENCE</scope>
</reference>
<dbReference type="AlphaFoldDB" id="A0A921U253"/>
<name>A0A921U253_SORBI</name>
<evidence type="ECO:0000313" key="2">
    <source>
        <dbReference type="EMBL" id="KAG0515323.1"/>
    </source>
</evidence>
<protein>
    <submittedName>
        <fullName evidence="2">Uncharacterized protein</fullName>
    </submittedName>
</protein>
<proteinExistence type="predicted"/>
<organism evidence="2 3">
    <name type="scientific">Sorghum bicolor</name>
    <name type="common">Sorghum</name>
    <name type="synonym">Sorghum vulgare</name>
    <dbReference type="NCBI Taxonomy" id="4558"/>
    <lineage>
        <taxon>Eukaryota</taxon>
        <taxon>Viridiplantae</taxon>
        <taxon>Streptophyta</taxon>
        <taxon>Embryophyta</taxon>
        <taxon>Tracheophyta</taxon>
        <taxon>Spermatophyta</taxon>
        <taxon>Magnoliopsida</taxon>
        <taxon>Liliopsida</taxon>
        <taxon>Poales</taxon>
        <taxon>Poaceae</taxon>
        <taxon>PACMAD clade</taxon>
        <taxon>Panicoideae</taxon>
        <taxon>Andropogonodae</taxon>
        <taxon>Andropogoneae</taxon>
        <taxon>Sorghinae</taxon>
        <taxon>Sorghum</taxon>
    </lineage>
</organism>
<evidence type="ECO:0000256" key="1">
    <source>
        <dbReference type="SAM" id="MobiDB-lite"/>
    </source>
</evidence>
<dbReference type="Proteomes" id="UP000807115">
    <property type="component" value="Chromosome 10"/>
</dbReference>